<feature type="region of interest" description="Disordered" evidence="1">
    <location>
        <begin position="1"/>
        <end position="43"/>
    </location>
</feature>
<reference evidence="2" key="1">
    <citation type="submission" date="2021-01" db="EMBL/GenBank/DDBJ databases">
        <title>Whole genome shotgun sequence of Demequina activiva NBRC 110675.</title>
        <authorList>
            <person name="Komaki H."/>
            <person name="Tamura T."/>
        </authorList>
    </citation>
    <scope>NUCLEOTIDE SEQUENCE</scope>
    <source>
        <strain evidence="2">NBRC 110675</strain>
    </source>
</reference>
<protein>
    <submittedName>
        <fullName evidence="2">Uncharacterized protein</fullName>
    </submittedName>
</protein>
<gene>
    <name evidence="2" type="ORF">Dac01nite_21980</name>
</gene>
<dbReference type="Proteomes" id="UP000652354">
    <property type="component" value="Unassembled WGS sequence"/>
</dbReference>
<dbReference type="AlphaFoldDB" id="A0A919Q5V1"/>
<evidence type="ECO:0000313" key="2">
    <source>
        <dbReference type="EMBL" id="GIG55446.1"/>
    </source>
</evidence>
<name>A0A919Q5V1_9MICO</name>
<dbReference type="EMBL" id="BONR01000005">
    <property type="protein sequence ID" value="GIG55446.1"/>
    <property type="molecule type" value="Genomic_DNA"/>
</dbReference>
<keyword evidence="3" id="KW-1185">Reference proteome</keyword>
<evidence type="ECO:0000256" key="1">
    <source>
        <dbReference type="SAM" id="MobiDB-lite"/>
    </source>
</evidence>
<dbReference type="RefSeq" id="WP_203656944.1">
    <property type="nucleotide sequence ID" value="NZ_BONR01000005.1"/>
</dbReference>
<feature type="compositionally biased region" description="Basic and acidic residues" evidence="1">
    <location>
        <begin position="23"/>
        <end position="41"/>
    </location>
</feature>
<evidence type="ECO:0000313" key="3">
    <source>
        <dbReference type="Proteomes" id="UP000652354"/>
    </source>
</evidence>
<proteinExistence type="predicted"/>
<accession>A0A919Q5V1</accession>
<sequence>MEGDRTTPDLSAIADDFSLAPVPHEETEREDPRTEEGDSRGARLRRKVRSFVMADLAGNMAGKG</sequence>
<comment type="caution">
    <text evidence="2">The sequence shown here is derived from an EMBL/GenBank/DDBJ whole genome shotgun (WGS) entry which is preliminary data.</text>
</comment>
<organism evidence="2 3">
    <name type="scientific">Demequina activiva</name>
    <dbReference type="NCBI Taxonomy" id="1582364"/>
    <lineage>
        <taxon>Bacteria</taxon>
        <taxon>Bacillati</taxon>
        <taxon>Actinomycetota</taxon>
        <taxon>Actinomycetes</taxon>
        <taxon>Micrococcales</taxon>
        <taxon>Demequinaceae</taxon>
        <taxon>Demequina</taxon>
    </lineage>
</organism>